<dbReference type="Gene3D" id="1.10.340.30">
    <property type="entry name" value="Hypothetical protein, domain 2"/>
    <property type="match status" value="1"/>
</dbReference>
<dbReference type="Pfam" id="PF03352">
    <property type="entry name" value="Adenine_glyco"/>
    <property type="match status" value="1"/>
</dbReference>
<sequence length="220" mass="24778">MSKLLDALNNTVSTSSVNCAWTTEDPLYVEYHNNAWGRPVLDSQELFAKLCLDGQQAGLSWLTILKKQRTYEQAYANFNPQTVSRFTQDDVDSLMLNTGIVRNKLKIQSVIKNAKGFLEIEKEMPFNQFIWQFTQFQIVQNKWQDRKQVPTTSQQSDAMSKALKSAGFSFVGSTICYAFMQAVGMVNDHLVSCPCHAAITHPSQHVKMQLSCLAAKAKAN</sequence>
<keyword evidence="2" id="KW-0378">Hydrolase</keyword>
<dbReference type="SUPFAM" id="SSF48150">
    <property type="entry name" value="DNA-glycosylase"/>
    <property type="match status" value="1"/>
</dbReference>
<feature type="binding site" evidence="1">
    <location>
        <position position="193"/>
    </location>
    <ligand>
        <name>Zn(2+)</name>
        <dbReference type="ChEBI" id="CHEBI:29105"/>
    </ligand>
</feature>
<dbReference type="InterPro" id="IPR052891">
    <property type="entry name" value="DNA-3mA_glycosylase"/>
</dbReference>
<name>A0AAW8R8K7_9ALTE</name>
<keyword evidence="1" id="KW-0479">Metal-binding</keyword>
<dbReference type="GO" id="GO:0046872">
    <property type="term" value="F:metal ion binding"/>
    <property type="evidence" value="ECO:0007669"/>
    <property type="project" value="UniProtKB-KW"/>
</dbReference>
<evidence type="ECO:0000313" key="2">
    <source>
        <dbReference type="EMBL" id="MDT0584260.1"/>
    </source>
</evidence>
<protein>
    <submittedName>
        <fullName evidence="2">DNA-3-methyladenine glycosylase I</fullName>
        <ecNumber evidence="2">3.2.2.20</ecNumber>
    </submittedName>
</protein>
<dbReference type="AlphaFoldDB" id="A0AAW8R8K7"/>
<accession>A0AAW8R8K7</accession>
<feature type="binding site" evidence="1">
    <location>
        <position position="32"/>
    </location>
    <ligand>
        <name>Zn(2+)</name>
        <dbReference type="ChEBI" id="CHEBI:29105"/>
    </ligand>
</feature>
<dbReference type="PANTHER" id="PTHR30037:SF4">
    <property type="entry name" value="DNA-3-METHYLADENINE GLYCOSYLASE I"/>
    <property type="match status" value="1"/>
</dbReference>
<gene>
    <name evidence="2" type="ORF">RM544_17055</name>
</gene>
<dbReference type="EMBL" id="JAVRIE010000009">
    <property type="protein sequence ID" value="MDT0584260.1"/>
    <property type="molecule type" value="Genomic_DNA"/>
</dbReference>
<dbReference type="Proteomes" id="UP001249020">
    <property type="component" value="Unassembled WGS sequence"/>
</dbReference>
<dbReference type="InterPro" id="IPR005019">
    <property type="entry name" value="Adenine_glyco"/>
</dbReference>
<dbReference type="InterPro" id="IPR011257">
    <property type="entry name" value="DNA_glycosylase"/>
</dbReference>
<proteinExistence type="predicted"/>
<comment type="caution">
    <text evidence="2">The sequence shown here is derived from an EMBL/GenBank/DDBJ whole genome shotgun (WGS) entry which is preliminary data.</text>
</comment>
<evidence type="ECO:0000313" key="3">
    <source>
        <dbReference type="Proteomes" id="UP001249020"/>
    </source>
</evidence>
<keyword evidence="2" id="KW-0326">Glycosidase</keyword>
<feature type="binding site" evidence="1">
    <location>
        <position position="19"/>
    </location>
    <ligand>
        <name>Zn(2+)</name>
        <dbReference type="ChEBI" id="CHEBI:29105"/>
    </ligand>
</feature>
<reference evidence="2 3" key="1">
    <citation type="submission" date="2023-09" db="EMBL/GenBank/DDBJ databases">
        <authorList>
            <person name="Rey-Velasco X."/>
        </authorList>
    </citation>
    <scope>NUCLEOTIDE SEQUENCE [LARGE SCALE GENOMIC DNA]</scope>
    <source>
        <strain evidence="2 3">W409</strain>
    </source>
</reference>
<dbReference type="GO" id="GO:0008725">
    <property type="term" value="F:DNA-3-methyladenine glycosylase activity"/>
    <property type="evidence" value="ECO:0007669"/>
    <property type="project" value="UniProtKB-EC"/>
</dbReference>
<keyword evidence="3" id="KW-1185">Reference proteome</keyword>
<dbReference type="EC" id="3.2.2.20" evidence="2"/>
<evidence type="ECO:0000256" key="1">
    <source>
        <dbReference type="PIRSR" id="PIRSR605019-1"/>
    </source>
</evidence>
<dbReference type="PANTHER" id="PTHR30037">
    <property type="entry name" value="DNA-3-METHYLADENINE GLYCOSYLASE 1"/>
    <property type="match status" value="1"/>
</dbReference>
<dbReference type="GO" id="GO:0006284">
    <property type="term" value="P:base-excision repair"/>
    <property type="evidence" value="ECO:0007669"/>
    <property type="project" value="InterPro"/>
</dbReference>
<organism evidence="2 3">
    <name type="scientific">Brumicola blandensis</name>
    <dbReference type="NCBI Taxonomy" id="3075611"/>
    <lineage>
        <taxon>Bacteria</taxon>
        <taxon>Pseudomonadati</taxon>
        <taxon>Pseudomonadota</taxon>
        <taxon>Gammaproteobacteria</taxon>
        <taxon>Alteromonadales</taxon>
        <taxon>Alteromonadaceae</taxon>
        <taxon>Brumicola</taxon>
    </lineage>
</organism>
<feature type="binding site" evidence="1">
    <location>
        <position position="189"/>
    </location>
    <ligand>
        <name>Zn(2+)</name>
        <dbReference type="ChEBI" id="CHEBI:29105"/>
    </ligand>
</feature>
<dbReference type="RefSeq" id="WP_311363032.1">
    <property type="nucleotide sequence ID" value="NZ_JAVRIE010000009.1"/>
</dbReference>
<keyword evidence="1" id="KW-0862">Zinc</keyword>